<organism evidence="20 21">
    <name type="scientific">Zosterops lateralis melanops</name>
    <dbReference type="NCBI Taxonomy" id="1220523"/>
    <lineage>
        <taxon>Eukaryota</taxon>
        <taxon>Metazoa</taxon>
        <taxon>Chordata</taxon>
        <taxon>Craniata</taxon>
        <taxon>Vertebrata</taxon>
        <taxon>Euteleostomi</taxon>
        <taxon>Archelosauria</taxon>
        <taxon>Archosauria</taxon>
        <taxon>Dinosauria</taxon>
        <taxon>Saurischia</taxon>
        <taxon>Theropoda</taxon>
        <taxon>Coelurosauria</taxon>
        <taxon>Aves</taxon>
        <taxon>Neognathae</taxon>
        <taxon>Neoaves</taxon>
        <taxon>Telluraves</taxon>
        <taxon>Australaves</taxon>
        <taxon>Passeriformes</taxon>
        <taxon>Sylvioidea</taxon>
        <taxon>Zosteropidae</taxon>
        <taxon>Zosterops</taxon>
    </lineage>
</organism>
<dbReference type="InterPro" id="IPR015919">
    <property type="entry name" value="Cadherin-like_sf"/>
</dbReference>
<dbReference type="GO" id="GO:0030057">
    <property type="term" value="C:desmosome"/>
    <property type="evidence" value="ECO:0007669"/>
    <property type="project" value="UniProtKB-SubCell"/>
</dbReference>
<evidence type="ECO:0000256" key="7">
    <source>
        <dbReference type="ARBA" id="ARBA00022729"/>
    </source>
</evidence>
<keyword evidence="10" id="KW-0130">Cell adhesion</keyword>
<accession>A0A8D2NN05</accession>
<feature type="domain" description="Cadherin" evidence="19">
    <location>
        <begin position="370"/>
        <end position="474"/>
    </location>
</feature>
<feature type="domain" description="Cadherin" evidence="19">
    <location>
        <begin position="55"/>
        <end position="143"/>
    </location>
</feature>
<evidence type="ECO:0000313" key="20">
    <source>
        <dbReference type="Ensembl" id="ENSZLMP00000001265.1"/>
    </source>
</evidence>
<keyword evidence="9 15" id="KW-0106">Calcium</keyword>
<sequence length="1026" mass="111444">YRSEVVFIVALLLLQSRSQNGLLSHPNSLVRQKREWTVPPAFIREEEDNSYKNPIARIHSDLEDTGIVVTYTISGQGVTEPPYGLFVINGKTGDLNITGRVDREKTPMLLVRGHALDKNGAKLEEPIDLPIKVVDINDNFPVFSHEVFVGSIEELSETGTIVMRINATDADEPNNLNSKIAFRIVSQSPSNAFSMDKNTGEVRVAKINLDRETQSSYSLVVEAKDRGGETGGNAATCSLEIKILDVNDNIPVVESRTFEGSIEENRANMEIMRIKVFDKDEEFSDNWLANFTFVSGNEGGFFQIVTDTQTNEGILTVVKELDYEKMQSLNLGIVVTNKAEFHKSIKYNYKAETIPIKIKVINVREGPVFPGGTKIIEASEKLQIKQVIGQYQAYDEDTGKIAEHITYMKGKDAANWITVDSVTGEIRLAKNLDYESPHVVNGTYTITMLDSPRKTITGTVVIQVKDENDNCPVIVNPVQTVCSDAKLVDVTAHDLDGYPNSYPFSFTVIDEPEGTAEKWIIASGNDTSVQLIPQNLKPGRTEVPMLIKDFQGVSCALPQSLQLTVCECTDDGVCQEKFIGAKSVGLAPAAVALIILAFLLLLLVPLLLLLCPGGLGAKGFGGAKTFAQIPDYSEAMLRQWNSEGAAPEEKLNFLFQPFCPSISDFSKLLSLDLALMLAFVFCLQKAVSFADEDEEQAAKDCLLVYSQGESGSPHGSVGCCSFIEGDLDDHFLDDLGDKFKTLAEICIGRQINMKDSGYKNESGFGSSEAKSQFSVDQQNASTSEQIFASSSGFQSIPSVHAGSGTGESTLSKEVVTETTFSSSHSGQHNARHLPTGHAESNVTMTETSYSVGAPAHSAPVFLDPQFKENVVVTERVLAPASSLQGMVKIPDLPHGGNVVVTERMVKSVGAGPGALTVQDLPDSQYVVVRERERVLVPAAEQGSLSFPTSTEEHSTVLNERVLTASGLQSRAEQASSASSGRQEHALITDSPLNLMGSDLQGPPPASATLSKSSRVTKYSTVQYTRS</sequence>
<evidence type="ECO:0000313" key="21">
    <source>
        <dbReference type="Proteomes" id="UP000694401"/>
    </source>
</evidence>
<evidence type="ECO:0000256" key="18">
    <source>
        <dbReference type="SAM" id="SignalP"/>
    </source>
</evidence>
<dbReference type="InterPro" id="IPR027397">
    <property type="entry name" value="Catenin-bd_sf"/>
</dbReference>
<keyword evidence="6" id="KW-0479">Metal-binding</keyword>
<dbReference type="Gene3D" id="2.60.40.60">
    <property type="entry name" value="Cadherins"/>
    <property type="match status" value="5"/>
</dbReference>
<evidence type="ECO:0000256" key="4">
    <source>
        <dbReference type="ARBA" id="ARBA00022685"/>
    </source>
</evidence>
<feature type="domain" description="Cadherin" evidence="19">
    <location>
        <begin position="144"/>
        <end position="253"/>
    </location>
</feature>
<evidence type="ECO:0000256" key="13">
    <source>
        <dbReference type="ARBA" id="ARBA00023136"/>
    </source>
</evidence>
<evidence type="ECO:0000256" key="10">
    <source>
        <dbReference type="ARBA" id="ARBA00022889"/>
    </source>
</evidence>
<dbReference type="InterPro" id="IPR002126">
    <property type="entry name" value="Cadherin-like_dom"/>
</dbReference>
<dbReference type="AlphaFoldDB" id="A0A8D2NN05"/>
<evidence type="ECO:0000256" key="14">
    <source>
        <dbReference type="ARBA" id="ARBA00023180"/>
    </source>
</evidence>
<dbReference type="FunFam" id="2.60.40.60:FF:000011">
    <property type="entry name" value="Cadherin 1"/>
    <property type="match status" value="1"/>
</dbReference>
<evidence type="ECO:0000256" key="6">
    <source>
        <dbReference type="ARBA" id="ARBA00022723"/>
    </source>
</evidence>
<dbReference type="GO" id="GO:0005509">
    <property type="term" value="F:calcium ion binding"/>
    <property type="evidence" value="ECO:0007669"/>
    <property type="project" value="UniProtKB-UniRule"/>
</dbReference>
<feature type="compositionally biased region" description="Polar residues" evidence="16">
    <location>
        <begin position="1007"/>
        <end position="1026"/>
    </location>
</feature>
<keyword evidence="8" id="KW-0677">Repeat</keyword>
<keyword evidence="5 17" id="KW-0812">Transmembrane</keyword>
<dbReference type="FunFam" id="2.60.40.60:FF:000083">
    <property type="entry name" value="Desmoglein 1"/>
    <property type="match status" value="1"/>
</dbReference>
<evidence type="ECO:0000256" key="1">
    <source>
        <dbReference type="ARBA" id="ARBA00004251"/>
    </source>
</evidence>
<dbReference type="FunFam" id="2.60.40.60:FF:000068">
    <property type="entry name" value="Desmoglein 1"/>
    <property type="match status" value="1"/>
</dbReference>
<dbReference type="PROSITE" id="PS50268">
    <property type="entry name" value="CADHERIN_2"/>
    <property type="match status" value="4"/>
</dbReference>
<dbReference type="InterPro" id="IPR020894">
    <property type="entry name" value="Cadherin_CS"/>
</dbReference>
<keyword evidence="14" id="KW-0325">Glycoprotein</keyword>
<feature type="signal peptide" evidence="18">
    <location>
        <begin position="1"/>
        <end position="18"/>
    </location>
</feature>
<keyword evidence="13 17" id="KW-0472">Membrane</keyword>
<dbReference type="SMART" id="SM00112">
    <property type="entry name" value="CA"/>
    <property type="match status" value="4"/>
</dbReference>
<dbReference type="Ensembl" id="ENSZLMT00000001325.1">
    <property type="protein sequence ID" value="ENSZLMP00000001265.1"/>
    <property type="gene ID" value="ENSZLMG00000000980.1"/>
</dbReference>
<evidence type="ECO:0000259" key="19">
    <source>
        <dbReference type="PROSITE" id="PS50268"/>
    </source>
</evidence>
<dbReference type="InterPro" id="IPR050971">
    <property type="entry name" value="Cadherin-domain_protein"/>
</dbReference>
<dbReference type="CDD" id="cd11304">
    <property type="entry name" value="Cadherin_repeat"/>
    <property type="match status" value="4"/>
</dbReference>
<dbReference type="PRINTS" id="PR01818">
    <property type="entry name" value="DESMOCADHERN"/>
</dbReference>
<dbReference type="InterPro" id="IPR009122">
    <property type="entry name" value="Desmosomal_cadherin"/>
</dbReference>
<evidence type="ECO:0000256" key="3">
    <source>
        <dbReference type="ARBA" id="ARBA00022475"/>
    </source>
</evidence>
<comment type="subcellular location">
    <subcellularLocation>
        <location evidence="2">Cell junction</location>
        <location evidence="2">Desmosome</location>
    </subcellularLocation>
    <subcellularLocation>
        <location evidence="1">Cell membrane</location>
        <topology evidence="1">Single-pass type I membrane protein</topology>
    </subcellularLocation>
</comment>
<reference evidence="20" key="2">
    <citation type="submission" date="2025-09" db="UniProtKB">
        <authorList>
            <consortium name="Ensembl"/>
        </authorList>
    </citation>
    <scope>IDENTIFICATION</scope>
</reference>
<evidence type="ECO:0000256" key="8">
    <source>
        <dbReference type="ARBA" id="ARBA00022737"/>
    </source>
</evidence>
<dbReference type="SUPFAM" id="SSF49313">
    <property type="entry name" value="Cadherin-like"/>
    <property type="match status" value="4"/>
</dbReference>
<feature type="domain" description="Cadherin" evidence="19">
    <location>
        <begin position="254"/>
        <end position="369"/>
    </location>
</feature>
<dbReference type="FunFam" id="2.60.40.60:FF:000031">
    <property type="entry name" value="Cadherin 3"/>
    <property type="match status" value="1"/>
</dbReference>
<dbReference type="PROSITE" id="PS00232">
    <property type="entry name" value="CADHERIN_1"/>
    <property type="match status" value="2"/>
</dbReference>
<keyword evidence="7 18" id="KW-0732">Signal</keyword>
<feature type="chain" id="PRO_5034903883" evidence="18">
    <location>
        <begin position="19"/>
        <end position="1026"/>
    </location>
</feature>
<evidence type="ECO:0000256" key="12">
    <source>
        <dbReference type="ARBA" id="ARBA00022989"/>
    </source>
</evidence>
<evidence type="ECO:0000256" key="16">
    <source>
        <dbReference type="SAM" id="MobiDB-lite"/>
    </source>
</evidence>
<dbReference type="GO" id="GO:0007156">
    <property type="term" value="P:homophilic cell adhesion via plasma membrane adhesion molecules"/>
    <property type="evidence" value="ECO:0007669"/>
    <property type="project" value="InterPro"/>
</dbReference>
<keyword evidence="21" id="KW-1185">Reference proteome</keyword>
<dbReference type="PRINTS" id="PR01819">
    <property type="entry name" value="DESMOGLEIN"/>
</dbReference>
<dbReference type="PANTHER" id="PTHR24025">
    <property type="entry name" value="DESMOGLEIN FAMILY MEMBER"/>
    <property type="match status" value="1"/>
</dbReference>
<dbReference type="Proteomes" id="UP000694401">
    <property type="component" value="Unassembled WGS sequence"/>
</dbReference>
<evidence type="ECO:0000256" key="17">
    <source>
        <dbReference type="SAM" id="Phobius"/>
    </source>
</evidence>
<evidence type="ECO:0000256" key="9">
    <source>
        <dbReference type="ARBA" id="ARBA00022837"/>
    </source>
</evidence>
<dbReference type="PANTHER" id="PTHR24025:SF1">
    <property type="entry name" value="DESMOGLEIN-2"/>
    <property type="match status" value="1"/>
</dbReference>
<evidence type="ECO:0000256" key="2">
    <source>
        <dbReference type="ARBA" id="ARBA00004568"/>
    </source>
</evidence>
<evidence type="ECO:0000256" key="15">
    <source>
        <dbReference type="PROSITE-ProRule" id="PRU00043"/>
    </source>
</evidence>
<feature type="region of interest" description="Disordered" evidence="16">
    <location>
        <begin position="972"/>
        <end position="1026"/>
    </location>
</feature>
<name>A0A8D2NN05_ZOSLA</name>
<keyword evidence="3" id="KW-1003">Cell membrane</keyword>
<dbReference type="Gene3D" id="4.10.900.10">
    <property type="entry name" value="TCF3-CBD (Catenin binding domain)"/>
    <property type="match status" value="1"/>
</dbReference>
<keyword evidence="11" id="KW-0965">Cell junction</keyword>
<proteinExistence type="predicted"/>
<evidence type="ECO:0000256" key="11">
    <source>
        <dbReference type="ARBA" id="ARBA00022949"/>
    </source>
</evidence>
<evidence type="ECO:0000256" key="5">
    <source>
        <dbReference type="ARBA" id="ARBA00022692"/>
    </source>
</evidence>
<protein>
    <submittedName>
        <fullName evidence="20">Desmoglein 2</fullName>
    </submittedName>
</protein>
<dbReference type="GO" id="GO:0005886">
    <property type="term" value="C:plasma membrane"/>
    <property type="evidence" value="ECO:0007669"/>
    <property type="project" value="UniProtKB-SubCell"/>
</dbReference>
<reference evidence="20" key="1">
    <citation type="submission" date="2025-08" db="UniProtKB">
        <authorList>
            <consortium name="Ensembl"/>
        </authorList>
    </citation>
    <scope>IDENTIFICATION</scope>
</reference>
<keyword evidence="4" id="KW-0165">Cleavage on pair of basic residues</keyword>
<dbReference type="PRINTS" id="PR00205">
    <property type="entry name" value="CADHERIN"/>
</dbReference>
<dbReference type="FunFam" id="2.60.40.60:FF:000074">
    <property type="entry name" value="Desmoglein 4"/>
    <property type="match status" value="1"/>
</dbReference>
<keyword evidence="12 17" id="KW-1133">Transmembrane helix</keyword>
<dbReference type="FunFam" id="4.10.900.10:FF:000003">
    <property type="entry name" value="Desmoglein 1"/>
    <property type="match status" value="1"/>
</dbReference>
<feature type="compositionally biased region" description="Polar residues" evidence="16">
    <location>
        <begin position="806"/>
        <end position="828"/>
    </location>
</feature>
<dbReference type="Pfam" id="PF00028">
    <property type="entry name" value="Cadherin"/>
    <property type="match status" value="3"/>
</dbReference>
<feature type="region of interest" description="Disordered" evidence="16">
    <location>
        <begin position="798"/>
        <end position="836"/>
    </location>
</feature>
<feature type="transmembrane region" description="Helical" evidence="17">
    <location>
        <begin position="586"/>
        <end position="610"/>
    </location>
</feature>